<dbReference type="PANTHER" id="PTHR14119">
    <property type="entry name" value="HYDROLASE"/>
    <property type="match status" value="1"/>
</dbReference>
<dbReference type="EMBL" id="JBHSFY010000011">
    <property type="protein sequence ID" value="MFC4478786.1"/>
    <property type="molecule type" value="Genomic_DNA"/>
</dbReference>
<dbReference type="InterPro" id="IPR050993">
    <property type="entry name" value="Isochorismatase_domain"/>
</dbReference>
<evidence type="ECO:0000259" key="1">
    <source>
        <dbReference type="Pfam" id="PF00857"/>
    </source>
</evidence>
<dbReference type="CDD" id="cd01012">
    <property type="entry name" value="YcaC_related"/>
    <property type="match status" value="1"/>
</dbReference>
<dbReference type="Pfam" id="PF00857">
    <property type="entry name" value="Isochorismatase"/>
    <property type="match status" value="1"/>
</dbReference>
<protein>
    <submittedName>
        <fullName evidence="2">Hydrolase</fullName>
    </submittedName>
</protein>
<dbReference type="Proteomes" id="UP001596003">
    <property type="component" value="Unassembled WGS sequence"/>
</dbReference>
<reference evidence="3" key="1">
    <citation type="journal article" date="2019" name="Int. J. Syst. Evol. Microbiol.">
        <title>The Global Catalogue of Microorganisms (GCM) 10K type strain sequencing project: providing services to taxonomists for standard genome sequencing and annotation.</title>
        <authorList>
            <consortium name="The Broad Institute Genomics Platform"/>
            <consortium name="The Broad Institute Genome Sequencing Center for Infectious Disease"/>
            <person name="Wu L."/>
            <person name="Ma J."/>
        </authorList>
    </citation>
    <scope>NUCLEOTIDE SEQUENCE [LARGE SCALE GENOMIC DNA]</scope>
    <source>
        <strain evidence="3">NBRC 103627</strain>
    </source>
</reference>
<sequence>MLVQEKTGLIVIDVQGKLARMVHNSEKLTANLEKLIRGCQLLSIPIIWAEQNPKGLGATIPELEKLFQDQKPIEKFSFNALDNETFKQAIIDSGRKQWLICGIEAHICVYQTAIVLLAYNFEVEVVANCISSRSEESIVIALQKLQHKGASVTNVEMCLYELVKDSRREIFKEILTLIK</sequence>
<dbReference type="Gene3D" id="3.40.50.850">
    <property type="entry name" value="Isochorismatase-like"/>
    <property type="match status" value="1"/>
</dbReference>
<evidence type="ECO:0000313" key="3">
    <source>
        <dbReference type="Proteomes" id="UP001596003"/>
    </source>
</evidence>
<proteinExistence type="predicted"/>
<comment type="caution">
    <text evidence="2">The sequence shown here is derived from an EMBL/GenBank/DDBJ whole genome shotgun (WGS) entry which is preliminary data.</text>
</comment>
<dbReference type="PANTHER" id="PTHR14119:SF3">
    <property type="entry name" value="ISOCHORISMATASE DOMAIN-CONTAINING PROTEIN 2"/>
    <property type="match status" value="1"/>
</dbReference>
<dbReference type="InterPro" id="IPR000868">
    <property type="entry name" value="Isochorismatase-like_dom"/>
</dbReference>
<dbReference type="GO" id="GO:0016787">
    <property type="term" value="F:hydrolase activity"/>
    <property type="evidence" value="ECO:0007669"/>
    <property type="project" value="UniProtKB-KW"/>
</dbReference>
<keyword evidence="2" id="KW-0378">Hydrolase</keyword>
<dbReference type="InterPro" id="IPR036380">
    <property type="entry name" value="Isochorismatase-like_sf"/>
</dbReference>
<gene>
    <name evidence="2" type="ORF">ACFO3N_17050</name>
</gene>
<dbReference type="SUPFAM" id="SSF52499">
    <property type="entry name" value="Isochorismatase-like hydrolases"/>
    <property type="match status" value="1"/>
</dbReference>
<feature type="domain" description="Isochorismatase-like" evidence="1">
    <location>
        <begin position="8"/>
        <end position="156"/>
    </location>
</feature>
<dbReference type="RefSeq" id="WP_379799693.1">
    <property type="nucleotide sequence ID" value="NZ_JBHSFY010000011.1"/>
</dbReference>
<keyword evidence="3" id="KW-1185">Reference proteome</keyword>
<name>A0ABV8ZFE8_9FLAO</name>
<organism evidence="2 3">
    <name type="scientific">Flavobacterium chungangensis</name>
    <dbReference type="NCBI Taxonomy" id="2708132"/>
    <lineage>
        <taxon>Bacteria</taxon>
        <taxon>Pseudomonadati</taxon>
        <taxon>Bacteroidota</taxon>
        <taxon>Flavobacteriia</taxon>
        <taxon>Flavobacteriales</taxon>
        <taxon>Flavobacteriaceae</taxon>
        <taxon>Flavobacterium</taxon>
    </lineage>
</organism>
<accession>A0ABV8ZFE8</accession>
<evidence type="ECO:0000313" key="2">
    <source>
        <dbReference type="EMBL" id="MFC4478786.1"/>
    </source>
</evidence>